<dbReference type="CDD" id="cd00221">
    <property type="entry name" value="Vsr"/>
    <property type="match status" value="1"/>
</dbReference>
<comment type="similarity">
    <text evidence="6">Belongs to the vsr family.</text>
</comment>
<dbReference type="InterPro" id="IPR004603">
    <property type="entry name" value="DNA_mismatch_endonuc_vsr"/>
</dbReference>
<dbReference type="RefSeq" id="WP_346065176.1">
    <property type="nucleotide sequence ID" value="NZ_BRPJ01000033.1"/>
</dbReference>
<comment type="function">
    <text evidence="6">May nick specific sequences that contain T:G mispairs resulting from m5C-deamination.</text>
</comment>
<reference evidence="7 8" key="1">
    <citation type="journal article" date="2024" name="Int. J. Syst. Evol. Microbiol.">
        <title>Lacrimispora brassicae sp. nov. isolated from fermented cabbage, and proposal of Clostridium indicum Gundawar et al. 2019 and Clostridium methoxybenzovorans Mechichi et al. 1999 as heterotypic synonyms of Lacrimispora amygdalina (Parshina et al. 2003) Haas and Blanchard 2020 and Lacrimispora indolis (McClung and McCoy 1957) Haas and Blanchard 2020, respectively.</title>
        <authorList>
            <person name="Kobayashi H."/>
            <person name="Tanizawa Y."/>
            <person name="Sakamoto M."/>
            <person name="Ohkuma M."/>
            <person name="Tohno M."/>
        </authorList>
    </citation>
    <scope>NUCLEOTIDE SEQUENCE [LARGE SCALE GENOMIC DNA]</scope>
    <source>
        <strain evidence="7 8">DSM 12857</strain>
    </source>
</reference>
<dbReference type="SUPFAM" id="SSF52980">
    <property type="entry name" value="Restriction endonuclease-like"/>
    <property type="match status" value="1"/>
</dbReference>
<sequence>MADIISPVSRSKNMSAIKSKDTKPEIYFRKKLFALGLRYRKNVSYIYGHPDIYFKGNNVAIFIHGCFWHRHSECKYAYTPKSRIDFWSSKFENNIKRDAVVRDYLSSQKIRCLVVWECTIKQMIRNKSIEKQVLDKTLDFMKSDNMYLEL</sequence>
<keyword evidence="3 6" id="KW-0227">DNA damage</keyword>
<gene>
    <name evidence="7" type="primary">vsr</name>
    <name evidence="7" type="ORF">LAD12857_19760</name>
</gene>
<dbReference type="GO" id="GO:0004519">
    <property type="term" value="F:endonuclease activity"/>
    <property type="evidence" value="ECO:0007669"/>
    <property type="project" value="UniProtKB-KW"/>
</dbReference>
<organism evidence="7 8">
    <name type="scientific">Lacrimispora amygdalina</name>
    <dbReference type="NCBI Taxonomy" id="253257"/>
    <lineage>
        <taxon>Bacteria</taxon>
        <taxon>Bacillati</taxon>
        <taxon>Bacillota</taxon>
        <taxon>Clostridia</taxon>
        <taxon>Lachnospirales</taxon>
        <taxon>Lachnospiraceae</taxon>
        <taxon>Lacrimispora</taxon>
    </lineage>
</organism>
<dbReference type="Gene3D" id="3.40.960.10">
    <property type="entry name" value="VSR Endonuclease"/>
    <property type="match status" value="1"/>
</dbReference>
<evidence type="ECO:0000256" key="5">
    <source>
        <dbReference type="ARBA" id="ARBA00023204"/>
    </source>
</evidence>
<keyword evidence="1 6" id="KW-0540">Nuclease</keyword>
<evidence type="ECO:0000256" key="2">
    <source>
        <dbReference type="ARBA" id="ARBA00022759"/>
    </source>
</evidence>
<dbReference type="NCBIfam" id="TIGR00632">
    <property type="entry name" value="vsr"/>
    <property type="match status" value="1"/>
</dbReference>
<dbReference type="Proteomes" id="UP001419084">
    <property type="component" value="Unassembled WGS sequence"/>
</dbReference>
<evidence type="ECO:0000256" key="3">
    <source>
        <dbReference type="ARBA" id="ARBA00022763"/>
    </source>
</evidence>
<evidence type="ECO:0000313" key="8">
    <source>
        <dbReference type="Proteomes" id="UP001419084"/>
    </source>
</evidence>
<dbReference type="EC" id="3.1.-.-" evidence="6"/>
<keyword evidence="4 6" id="KW-0378">Hydrolase</keyword>
<protein>
    <recommendedName>
        <fullName evidence="6">Very short patch repair endonuclease</fullName>
        <ecNumber evidence="6">3.1.-.-</ecNumber>
    </recommendedName>
</protein>
<evidence type="ECO:0000256" key="4">
    <source>
        <dbReference type="ARBA" id="ARBA00022801"/>
    </source>
</evidence>
<evidence type="ECO:0000256" key="6">
    <source>
        <dbReference type="PIRNR" id="PIRNR018267"/>
    </source>
</evidence>
<dbReference type="PIRSF" id="PIRSF018267">
    <property type="entry name" value="VSR_endonuc"/>
    <property type="match status" value="1"/>
</dbReference>
<evidence type="ECO:0000313" key="7">
    <source>
        <dbReference type="EMBL" id="GLB30053.1"/>
    </source>
</evidence>
<proteinExistence type="inferred from homology"/>
<accession>A0ABQ5M518</accession>
<keyword evidence="5 6" id="KW-0234">DNA repair</keyword>
<dbReference type="EMBL" id="BRPJ01000033">
    <property type="protein sequence ID" value="GLB30053.1"/>
    <property type="molecule type" value="Genomic_DNA"/>
</dbReference>
<dbReference type="Pfam" id="PF03852">
    <property type="entry name" value="Vsr"/>
    <property type="match status" value="1"/>
</dbReference>
<comment type="caution">
    <text evidence="7">The sequence shown here is derived from an EMBL/GenBank/DDBJ whole genome shotgun (WGS) entry which is preliminary data.</text>
</comment>
<keyword evidence="8" id="KW-1185">Reference proteome</keyword>
<keyword evidence="2 6" id="KW-0255">Endonuclease</keyword>
<dbReference type="InterPro" id="IPR011335">
    <property type="entry name" value="Restrct_endonuc-II-like"/>
</dbReference>
<name>A0ABQ5M518_9FIRM</name>
<evidence type="ECO:0000256" key="1">
    <source>
        <dbReference type="ARBA" id="ARBA00022722"/>
    </source>
</evidence>